<dbReference type="Proteomes" id="UP001497623">
    <property type="component" value="Unassembled WGS sequence"/>
</dbReference>
<name>A0AAV2SCI0_MEGNR</name>
<reference evidence="7 8" key="1">
    <citation type="submission" date="2024-05" db="EMBL/GenBank/DDBJ databases">
        <authorList>
            <person name="Wallberg A."/>
        </authorList>
    </citation>
    <scope>NUCLEOTIDE SEQUENCE [LARGE SCALE GENOMIC DNA]</scope>
</reference>
<dbReference type="PANTHER" id="PTHR11863">
    <property type="entry name" value="STEROL DESATURASE"/>
    <property type="match status" value="1"/>
</dbReference>
<feature type="transmembrane region" description="Helical" evidence="5">
    <location>
        <begin position="105"/>
        <end position="127"/>
    </location>
</feature>
<evidence type="ECO:0000256" key="5">
    <source>
        <dbReference type="SAM" id="Phobius"/>
    </source>
</evidence>
<feature type="domain" description="Fatty acid hydroxylase" evidence="6">
    <location>
        <begin position="202"/>
        <end position="330"/>
    </location>
</feature>
<dbReference type="GO" id="GO:0005506">
    <property type="term" value="F:iron ion binding"/>
    <property type="evidence" value="ECO:0007669"/>
    <property type="project" value="InterPro"/>
</dbReference>
<feature type="transmembrane region" description="Helical" evidence="5">
    <location>
        <begin position="184"/>
        <end position="204"/>
    </location>
</feature>
<evidence type="ECO:0000256" key="4">
    <source>
        <dbReference type="ARBA" id="ARBA00023136"/>
    </source>
</evidence>
<keyword evidence="4 5" id="KW-0472">Membrane</keyword>
<comment type="caution">
    <text evidence="7">The sequence shown here is derived from an EMBL/GenBank/DDBJ whole genome shotgun (WGS) entry which is preliminary data.</text>
</comment>
<dbReference type="InterPro" id="IPR006694">
    <property type="entry name" value="Fatty_acid_hydroxylase"/>
</dbReference>
<dbReference type="GO" id="GO:0016491">
    <property type="term" value="F:oxidoreductase activity"/>
    <property type="evidence" value="ECO:0007669"/>
    <property type="project" value="InterPro"/>
</dbReference>
<dbReference type="GO" id="GO:0008610">
    <property type="term" value="P:lipid biosynthetic process"/>
    <property type="evidence" value="ECO:0007669"/>
    <property type="project" value="InterPro"/>
</dbReference>
<dbReference type="EMBL" id="CAXKWB010056517">
    <property type="protein sequence ID" value="CAL4178398.1"/>
    <property type="molecule type" value="Genomic_DNA"/>
</dbReference>
<proteinExistence type="predicted"/>
<evidence type="ECO:0000259" key="6">
    <source>
        <dbReference type="Pfam" id="PF04116"/>
    </source>
</evidence>
<evidence type="ECO:0000256" key="2">
    <source>
        <dbReference type="ARBA" id="ARBA00022692"/>
    </source>
</evidence>
<feature type="transmembrane region" description="Helical" evidence="5">
    <location>
        <begin position="255"/>
        <end position="280"/>
    </location>
</feature>
<dbReference type="Pfam" id="PF04116">
    <property type="entry name" value="FA_hydroxylase"/>
    <property type="match status" value="1"/>
</dbReference>
<gene>
    <name evidence="7" type="ORF">MNOR_LOCUS35018</name>
</gene>
<organism evidence="7 8">
    <name type="scientific">Meganyctiphanes norvegica</name>
    <name type="common">Northern krill</name>
    <name type="synonym">Thysanopoda norvegica</name>
    <dbReference type="NCBI Taxonomy" id="48144"/>
    <lineage>
        <taxon>Eukaryota</taxon>
        <taxon>Metazoa</taxon>
        <taxon>Ecdysozoa</taxon>
        <taxon>Arthropoda</taxon>
        <taxon>Crustacea</taxon>
        <taxon>Multicrustacea</taxon>
        <taxon>Malacostraca</taxon>
        <taxon>Eumalacostraca</taxon>
        <taxon>Eucarida</taxon>
        <taxon>Euphausiacea</taxon>
        <taxon>Euphausiidae</taxon>
        <taxon>Meganyctiphanes</taxon>
    </lineage>
</organism>
<accession>A0AAV2SCI0</accession>
<keyword evidence="8" id="KW-1185">Reference proteome</keyword>
<evidence type="ECO:0000256" key="1">
    <source>
        <dbReference type="ARBA" id="ARBA00004370"/>
    </source>
</evidence>
<keyword evidence="3 5" id="KW-1133">Transmembrane helix</keyword>
<sequence>MESIPSCVLPSSKSLQSSLTSICTSIGVFFLGATVKGEWLHILIHLYKAIGINQSEDNATDYNYYALEQGAFIDHPPRTPLDISLGMQLSSHLNAYYMRGLHTHLMFSITLSFASYFIIGGGLYWYYYIHLRDRASEWKIQPDKFPSTKTQIKEIVQGSSSLLLCSIISGILSCYTANEGPSRIYYNISDYGWIWYAVSCPLAFTWQDYLTYWMHRLMHVPWLYKRVHKVHHAYKQPTAFSVTAFHPVELICLQAILWSPMFIFPLHWSVFVGILMYVYYHGLLDHSGINFKAQWWQPWQPDCIFHDDHHHHTHYNFGVNIGTWDKIYGTQFKNKAYAK</sequence>
<comment type="subcellular location">
    <subcellularLocation>
        <location evidence="1">Membrane</location>
    </subcellularLocation>
</comment>
<dbReference type="InterPro" id="IPR050307">
    <property type="entry name" value="Sterol_Desaturase_Related"/>
</dbReference>
<protein>
    <recommendedName>
        <fullName evidence="6">Fatty acid hydroxylase domain-containing protein</fullName>
    </recommendedName>
</protein>
<evidence type="ECO:0000313" key="8">
    <source>
        <dbReference type="Proteomes" id="UP001497623"/>
    </source>
</evidence>
<evidence type="ECO:0000313" key="7">
    <source>
        <dbReference type="EMBL" id="CAL4178398.1"/>
    </source>
</evidence>
<dbReference type="AlphaFoldDB" id="A0AAV2SCI0"/>
<keyword evidence="2 5" id="KW-0812">Transmembrane</keyword>
<evidence type="ECO:0000256" key="3">
    <source>
        <dbReference type="ARBA" id="ARBA00022989"/>
    </source>
</evidence>
<dbReference type="GO" id="GO:0016020">
    <property type="term" value="C:membrane"/>
    <property type="evidence" value="ECO:0007669"/>
    <property type="project" value="UniProtKB-SubCell"/>
</dbReference>